<gene>
    <name evidence="2" type="ORF">GMDG_06798</name>
</gene>
<dbReference type="HOGENOM" id="CLU_083090_0_0_1"/>
<evidence type="ECO:0000313" key="2">
    <source>
        <dbReference type="EMBL" id="ELR04496.1"/>
    </source>
</evidence>
<feature type="region of interest" description="Disordered" evidence="1">
    <location>
        <begin position="154"/>
        <end position="193"/>
    </location>
</feature>
<dbReference type="Proteomes" id="UP000011064">
    <property type="component" value="Unassembled WGS sequence"/>
</dbReference>
<dbReference type="EMBL" id="GL573350">
    <property type="protein sequence ID" value="ELR04496.1"/>
    <property type="molecule type" value="Genomic_DNA"/>
</dbReference>
<evidence type="ECO:0000313" key="3">
    <source>
        <dbReference type="Proteomes" id="UP000011064"/>
    </source>
</evidence>
<evidence type="ECO:0000256" key="1">
    <source>
        <dbReference type="SAM" id="MobiDB-lite"/>
    </source>
</evidence>
<name>L8FXS4_PSED2</name>
<dbReference type="InParanoid" id="L8FXS4"/>
<feature type="region of interest" description="Disordered" evidence="1">
    <location>
        <begin position="122"/>
        <end position="141"/>
    </location>
</feature>
<reference evidence="3" key="1">
    <citation type="submission" date="2010-09" db="EMBL/GenBank/DDBJ databases">
        <title>The genome sequence of Geomyces destructans 20631-21.</title>
        <authorList>
            <consortium name="The Broad Institute Genome Sequencing Platform"/>
            <person name="Cuomo C.A."/>
            <person name="Blehert D.S."/>
            <person name="Lorch J.M."/>
            <person name="Young S.K."/>
            <person name="Zeng Q."/>
            <person name="Gargeya S."/>
            <person name="Fitzgerald M."/>
            <person name="Haas B."/>
            <person name="Abouelleil A."/>
            <person name="Alvarado L."/>
            <person name="Arachchi H.M."/>
            <person name="Berlin A."/>
            <person name="Brown A."/>
            <person name="Chapman S.B."/>
            <person name="Chen Z."/>
            <person name="Dunbar C."/>
            <person name="Freedman E."/>
            <person name="Gearin G."/>
            <person name="Gellesch M."/>
            <person name="Goldberg J."/>
            <person name="Griggs A."/>
            <person name="Gujja S."/>
            <person name="Heiman D."/>
            <person name="Howarth C."/>
            <person name="Larson L."/>
            <person name="Lui A."/>
            <person name="MacDonald P.J.P."/>
            <person name="Montmayeur A."/>
            <person name="Murphy C."/>
            <person name="Neiman D."/>
            <person name="Pearson M."/>
            <person name="Priest M."/>
            <person name="Roberts A."/>
            <person name="Saif S."/>
            <person name="Shea T."/>
            <person name="Shenoy N."/>
            <person name="Sisk P."/>
            <person name="Stolte C."/>
            <person name="Sykes S."/>
            <person name="Wortman J."/>
            <person name="Nusbaum C."/>
            <person name="Birren B."/>
        </authorList>
    </citation>
    <scope>NUCLEOTIDE SEQUENCE [LARGE SCALE GENOMIC DNA]</scope>
    <source>
        <strain evidence="3">ATCC MYA-4855 / 20631-21</strain>
    </source>
</reference>
<protein>
    <submittedName>
        <fullName evidence="2">Uncharacterized protein</fullName>
    </submittedName>
</protein>
<dbReference type="OrthoDB" id="3921745at2759"/>
<keyword evidence="3" id="KW-1185">Reference proteome</keyword>
<dbReference type="VEuPathDB" id="FungiDB:GMDG_06798"/>
<organism evidence="2 3">
    <name type="scientific">Pseudogymnoascus destructans (strain ATCC MYA-4855 / 20631-21)</name>
    <name type="common">Bat white-nose syndrome fungus</name>
    <name type="synonym">Geomyces destructans</name>
    <dbReference type="NCBI Taxonomy" id="658429"/>
    <lineage>
        <taxon>Eukaryota</taxon>
        <taxon>Fungi</taxon>
        <taxon>Dikarya</taxon>
        <taxon>Ascomycota</taxon>
        <taxon>Pezizomycotina</taxon>
        <taxon>Leotiomycetes</taxon>
        <taxon>Thelebolales</taxon>
        <taxon>Thelebolaceae</taxon>
        <taxon>Pseudogymnoascus</taxon>
    </lineage>
</organism>
<accession>L8FXS4</accession>
<feature type="compositionally biased region" description="Low complexity" evidence="1">
    <location>
        <begin position="163"/>
        <end position="193"/>
    </location>
</feature>
<proteinExistence type="predicted"/>
<sequence>MRMNYRCQLSLHVKTTLSQPTSSSTFVMMYFNSLPLNGQEKSPRFSINLLLNPTEDAASHSPQTDPCATSLPCSRRAAEGCFNSTVGVPGGNAPLLPIRISTTTTTLPRPPQRTSEVVLPPLGSLDLLTSPGPNPQSTSSYYQDYQDYHQFHQHGNKYKHHSSPSGYSSSSICSSMSQSSRSSSPTTPSHSNVPYSLEQVHFIQYYREDKKVQWQAIVQPFKRQFPRVVFHQSSSSSNSPKRGKGALECRYYRAQMFPKIDDEGNFVRDHNDEYEMVNIKVRERINHPYKAILDDYIKLVTRCPEEVLKYSWTDEKDKAEARDIIANRARQGRGELPGAIIRVRTTTF</sequence>
<dbReference type="AlphaFoldDB" id="L8FXS4"/>